<evidence type="ECO:0000313" key="3">
    <source>
        <dbReference type="Proteomes" id="UP001415857"/>
    </source>
</evidence>
<reference evidence="2 3" key="1">
    <citation type="journal article" date="2024" name="Plant J.">
        <title>Genome sequences and population genomics reveal climatic adaptation and genomic divergence between two closely related sweetgum species.</title>
        <authorList>
            <person name="Xu W.Q."/>
            <person name="Ren C.Q."/>
            <person name="Zhang X.Y."/>
            <person name="Comes H.P."/>
            <person name="Liu X.H."/>
            <person name="Li Y.G."/>
            <person name="Kettle C.J."/>
            <person name="Jalonen R."/>
            <person name="Gaisberger H."/>
            <person name="Ma Y.Z."/>
            <person name="Qiu Y.X."/>
        </authorList>
    </citation>
    <scope>NUCLEOTIDE SEQUENCE [LARGE SCALE GENOMIC DNA]</scope>
    <source>
        <strain evidence="2">Hangzhou</strain>
    </source>
</reference>
<dbReference type="FunFam" id="3.30.70.100:FF:000045">
    <property type="entry name" value="Rhodanese-like domain-containing protein 6"/>
    <property type="match status" value="1"/>
</dbReference>
<dbReference type="SMART" id="SM00450">
    <property type="entry name" value="RHOD"/>
    <property type="match status" value="1"/>
</dbReference>
<name>A0AAP0X915_LIQFO</name>
<dbReference type="Pfam" id="PF17773">
    <property type="entry name" value="UPF0176_N"/>
    <property type="match status" value="1"/>
</dbReference>
<proteinExistence type="predicted"/>
<organism evidence="2 3">
    <name type="scientific">Liquidambar formosana</name>
    <name type="common">Formosan gum</name>
    <dbReference type="NCBI Taxonomy" id="63359"/>
    <lineage>
        <taxon>Eukaryota</taxon>
        <taxon>Viridiplantae</taxon>
        <taxon>Streptophyta</taxon>
        <taxon>Embryophyta</taxon>
        <taxon>Tracheophyta</taxon>
        <taxon>Spermatophyta</taxon>
        <taxon>Magnoliopsida</taxon>
        <taxon>eudicotyledons</taxon>
        <taxon>Gunneridae</taxon>
        <taxon>Pentapetalae</taxon>
        <taxon>Saxifragales</taxon>
        <taxon>Altingiaceae</taxon>
        <taxon>Liquidambar</taxon>
    </lineage>
</organism>
<gene>
    <name evidence="2" type="ORF">L1049_019283</name>
</gene>
<dbReference type="InterPro" id="IPR020936">
    <property type="entry name" value="TrhO"/>
</dbReference>
<dbReference type="InterPro" id="IPR036873">
    <property type="entry name" value="Rhodanese-like_dom_sf"/>
</dbReference>
<dbReference type="InterPro" id="IPR022111">
    <property type="entry name" value="Rhodanese_C"/>
</dbReference>
<dbReference type="PROSITE" id="PS50206">
    <property type="entry name" value="RHODANESE_3"/>
    <property type="match status" value="1"/>
</dbReference>
<dbReference type="Proteomes" id="UP001415857">
    <property type="component" value="Unassembled WGS sequence"/>
</dbReference>
<dbReference type="EMBL" id="JBBPBK010000001">
    <property type="protein sequence ID" value="KAK9291338.1"/>
    <property type="molecule type" value="Genomic_DNA"/>
</dbReference>
<dbReference type="Gene3D" id="3.30.70.100">
    <property type="match status" value="1"/>
</dbReference>
<dbReference type="PANTHER" id="PTHR43268:SF6">
    <property type="entry name" value="THIOSULFATE SULFURTRANSFERASE_RHODANESE-LIKE DOMAIN-CONTAINING PROTEIN 2"/>
    <property type="match status" value="1"/>
</dbReference>
<dbReference type="SUPFAM" id="SSF52821">
    <property type="entry name" value="Rhodanese/Cell cycle control phosphatase"/>
    <property type="match status" value="1"/>
</dbReference>
<protein>
    <recommendedName>
        <fullName evidence="1">Rhodanese domain-containing protein</fullName>
    </recommendedName>
</protein>
<dbReference type="InterPro" id="IPR040503">
    <property type="entry name" value="TRHO_N"/>
</dbReference>
<sequence>MANNIVEEEEEQYGVVLYYKYTSVPDLNSLATFYDSNCNSLGLLGRVRLAPHGVNVTVGGKLSSLQKHIEAVKSNSLFEGTDFKLATCHHPSNDKVAKESGFTSLSVRVVKELVTFSSHPLLKSPEISNAGKHLSAVEFHSVLQSAGQLLDKGSPSYNKKLVLLDARNLYETRIGKFHTPNVETLDPRIRQYSNLPSWIDNNSKQLQGNCVLMYCTGGIRCEMASAYIKSKGAGFENVYQLFGGIQRYLEQFPEGGFFKGKNFVFDHRISVGSSAANVMGNCLLCGSSFDDYSPRCRCTYCRMLVLVCDSCQKVGALYVCELCKKHGKGVESIPSIKDENSQISTPIELEGVSPSDHTTPLAQFPWRHGEVPDLQENSESYACMGFGRMALVSKEELHH</sequence>
<dbReference type="Gene3D" id="3.40.250.10">
    <property type="entry name" value="Rhodanese-like domain"/>
    <property type="match status" value="1"/>
</dbReference>
<evidence type="ECO:0000259" key="1">
    <source>
        <dbReference type="PROSITE" id="PS50206"/>
    </source>
</evidence>
<dbReference type="FunFam" id="3.40.250.10:FF:000022">
    <property type="entry name" value="Thiosulfate sulfurtransferase/rhodanese-like domain-containing protein 2"/>
    <property type="match status" value="1"/>
</dbReference>
<comment type="caution">
    <text evidence="2">The sequence shown here is derived from an EMBL/GenBank/DDBJ whole genome shotgun (WGS) entry which is preliminary data.</text>
</comment>
<dbReference type="Pfam" id="PF12368">
    <property type="entry name" value="Rhodanese_C"/>
    <property type="match status" value="1"/>
</dbReference>
<evidence type="ECO:0000313" key="2">
    <source>
        <dbReference type="EMBL" id="KAK9291338.1"/>
    </source>
</evidence>
<accession>A0AAP0X915</accession>
<dbReference type="InterPro" id="IPR001763">
    <property type="entry name" value="Rhodanese-like_dom"/>
</dbReference>
<dbReference type="PANTHER" id="PTHR43268">
    <property type="entry name" value="THIOSULFATE SULFURTRANSFERASE/RHODANESE-LIKE DOMAIN-CONTAINING PROTEIN 2"/>
    <property type="match status" value="1"/>
</dbReference>
<feature type="domain" description="Rhodanese" evidence="1">
    <location>
        <begin position="157"/>
        <end position="257"/>
    </location>
</feature>
<dbReference type="AlphaFoldDB" id="A0AAP0X915"/>
<keyword evidence="3" id="KW-1185">Reference proteome</keyword>